<feature type="transmembrane region" description="Helical" evidence="6">
    <location>
        <begin position="122"/>
        <end position="142"/>
    </location>
</feature>
<dbReference type="OrthoDB" id="268928at2759"/>
<feature type="transmembrane region" description="Helical" evidence="6">
    <location>
        <begin position="48"/>
        <end position="70"/>
    </location>
</feature>
<dbReference type="Proteomes" id="UP000193920">
    <property type="component" value="Unassembled WGS sequence"/>
</dbReference>
<gene>
    <name evidence="7" type="ORF">LY90DRAFT_702272</name>
</gene>
<sequence>MSVRYQPLETDSYNRTVGDSMRYSNSFNFDVSRCLIFMHNIKPSRPVIVGYTSGILFTVGWWFFFDAVIYSKNKNLDVSIGIWDWIPGIISTVALIIINLINQEALKGDGDFDDEYSQSAKLCAFIGVSLALAALGSSLTIFIMEYIIPGVGSEAKYCGSEIVLQNFFIFISSMIFWFGRNSEISDNFDYAI</sequence>
<keyword evidence="4 6" id="KW-1133">Transmembrane helix</keyword>
<keyword evidence="8" id="KW-1185">Reference proteome</keyword>
<evidence type="ECO:0000256" key="5">
    <source>
        <dbReference type="ARBA" id="ARBA00023136"/>
    </source>
</evidence>
<evidence type="ECO:0000313" key="7">
    <source>
        <dbReference type="EMBL" id="ORY54680.1"/>
    </source>
</evidence>
<comment type="subcellular location">
    <subcellularLocation>
        <location evidence="1">Membrane</location>
        <topology evidence="1">Multi-pass membrane protein</topology>
    </subcellularLocation>
</comment>
<evidence type="ECO:0000256" key="6">
    <source>
        <dbReference type="SAM" id="Phobius"/>
    </source>
</evidence>
<comment type="caution">
    <text evidence="7">The sequence shown here is derived from an EMBL/GenBank/DDBJ whole genome shotgun (WGS) entry which is preliminary data.</text>
</comment>
<evidence type="ECO:0000256" key="1">
    <source>
        <dbReference type="ARBA" id="ARBA00004141"/>
    </source>
</evidence>
<accession>A0A1Y2D607</accession>
<evidence type="ECO:0000256" key="3">
    <source>
        <dbReference type="ARBA" id="ARBA00022692"/>
    </source>
</evidence>
<evidence type="ECO:0000313" key="8">
    <source>
        <dbReference type="Proteomes" id="UP000193920"/>
    </source>
</evidence>
<comment type="similarity">
    <text evidence="2">Belongs to the UPF0220 family.</text>
</comment>
<dbReference type="InterPro" id="IPR007919">
    <property type="entry name" value="UPF0220"/>
</dbReference>
<dbReference type="Pfam" id="PF05255">
    <property type="entry name" value="UPF0220"/>
    <property type="match status" value="1"/>
</dbReference>
<evidence type="ECO:0000256" key="4">
    <source>
        <dbReference type="ARBA" id="ARBA00022989"/>
    </source>
</evidence>
<evidence type="ECO:0000256" key="2">
    <source>
        <dbReference type="ARBA" id="ARBA00005335"/>
    </source>
</evidence>
<dbReference type="EMBL" id="MCOG01000083">
    <property type="protein sequence ID" value="ORY54680.1"/>
    <property type="molecule type" value="Genomic_DNA"/>
</dbReference>
<dbReference type="PANTHER" id="PTHR13180">
    <property type="entry name" value="SMALL MEMBRANE PROTEIN-RELATED"/>
    <property type="match status" value="1"/>
</dbReference>
<dbReference type="AlphaFoldDB" id="A0A1Y2D607"/>
<keyword evidence="3 6" id="KW-0812">Transmembrane</keyword>
<keyword evidence="5 6" id="KW-0472">Membrane</keyword>
<dbReference type="GO" id="GO:0016020">
    <property type="term" value="C:membrane"/>
    <property type="evidence" value="ECO:0007669"/>
    <property type="project" value="UniProtKB-SubCell"/>
</dbReference>
<protein>
    <submittedName>
        <fullName evidence="7">UPF0220-domain-containing protein</fullName>
    </submittedName>
</protein>
<reference evidence="7 8" key="1">
    <citation type="submission" date="2016-08" db="EMBL/GenBank/DDBJ databases">
        <title>A Parts List for Fungal Cellulosomes Revealed by Comparative Genomics.</title>
        <authorList>
            <consortium name="DOE Joint Genome Institute"/>
            <person name="Haitjema C.H."/>
            <person name="Gilmore S.P."/>
            <person name="Henske J.K."/>
            <person name="Solomon K.V."/>
            <person name="De Groot R."/>
            <person name="Kuo A."/>
            <person name="Mondo S.J."/>
            <person name="Salamov A.A."/>
            <person name="Labutti K."/>
            <person name="Zhao Z."/>
            <person name="Chiniquy J."/>
            <person name="Barry K."/>
            <person name="Brewer H.M."/>
            <person name="Purvine S.O."/>
            <person name="Wright A.T."/>
            <person name="Boxma B."/>
            <person name="Van Alen T."/>
            <person name="Hackstein J.H."/>
            <person name="Baker S.E."/>
            <person name="Grigoriev I.V."/>
            <person name="O'Malley M.A."/>
        </authorList>
    </citation>
    <scope>NUCLEOTIDE SEQUENCE [LARGE SCALE GENOMIC DNA]</scope>
    <source>
        <strain evidence="7 8">G1</strain>
    </source>
</reference>
<feature type="transmembrane region" description="Helical" evidence="6">
    <location>
        <begin position="162"/>
        <end position="179"/>
    </location>
</feature>
<proteinExistence type="inferred from homology"/>
<name>A0A1Y2D607_9FUNG</name>
<organism evidence="7 8">
    <name type="scientific">Neocallimastix californiae</name>
    <dbReference type="NCBI Taxonomy" id="1754190"/>
    <lineage>
        <taxon>Eukaryota</taxon>
        <taxon>Fungi</taxon>
        <taxon>Fungi incertae sedis</taxon>
        <taxon>Chytridiomycota</taxon>
        <taxon>Chytridiomycota incertae sedis</taxon>
        <taxon>Neocallimastigomycetes</taxon>
        <taxon>Neocallimastigales</taxon>
        <taxon>Neocallimastigaceae</taxon>
        <taxon>Neocallimastix</taxon>
    </lineage>
</organism>
<dbReference type="STRING" id="1754190.A0A1Y2D607"/>
<feature type="transmembrane region" description="Helical" evidence="6">
    <location>
        <begin position="82"/>
        <end position="101"/>
    </location>
</feature>